<organism evidence="1 2">
    <name type="scientific">Streptomyces mashuensis</name>
    <dbReference type="NCBI Taxonomy" id="33904"/>
    <lineage>
        <taxon>Bacteria</taxon>
        <taxon>Bacillati</taxon>
        <taxon>Actinomycetota</taxon>
        <taxon>Actinomycetes</taxon>
        <taxon>Kitasatosporales</taxon>
        <taxon>Streptomycetaceae</taxon>
        <taxon>Streptomyces</taxon>
    </lineage>
</organism>
<dbReference type="AlphaFoldDB" id="A0A919B709"/>
<evidence type="ECO:0008006" key="3">
    <source>
        <dbReference type="Google" id="ProtNLM"/>
    </source>
</evidence>
<dbReference type="EMBL" id="BNBD01000008">
    <property type="protein sequence ID" value="GHF55711.1"/>
    <property type="molecule type" value="Genomic_DNA"/>
</dbReference>
<dbReference type="InterPro" id="IPR012349">
    <property type="entry name" value="Split_barrel_FMN-bd"/>
</dbReference>
<gene>
    <name evidence="1" type="ORF">GCM10010218_41570</name>
</gene>
<keyword evidence="2" id="KW-1185">Reference proteome</keyword>
<comment type="caution">
    <text evidence="1">The sequence shown here is derived from an EMBL/GenBank/DDBJ whole genome shotgun (WGS) entry which is preliminary data.</text>
</comment>
<dbReference type="RefSeq" id="WP_190131148.1">
    <property type="nucleotide sequence ID" value="NZ_BNBD01000008.1"/>
</dbReference>
<evidence type="ECO:0000313" key="2">
    <source>
        <dbReference type="Proteomes" id="UP000638313"/>
    </source>
</evidence>
<reference evidence="1" key="2">
    <citation type="submission" date="2020-09" db="EMBL/GenBank/DDBJ databases">
        <authorList>
            <person name="Sun Q."/>
            <person name="Ohkuma M."/>
        </authorList>
    </citation>
    <scope>NUCLEOTIDE SEQUENCE</scope>
    <source>
        <strain evidence="1">JCM 4059</strain>
    </source>
</reference>
<reference evidence="1" key="1">
    <citation type="journal article" date="2014" name="Int. J. Syst. Evol. Microbiol.">
        <title>Complete genome sequence of Corynebacterium casei LMG S-19264T (=DSM 44701T), isolated from a smear-ripened cheese.</title>
        <authorList>
            <consortium name="US DOE Joint Genome Institute (JGI-PGF)"/>
            <person name="Walter F."/>
            <person name="Albersmeier A."/>
            <person name="Kalinowski J."/>
            <person name="Ruckert C."/>
        </authorList>
    </citation>
    <scope>NUCLEOTIDE SEQUENCE</scope>
    <source>
        <strain evidence="1">JCM 4059</strain>
    </source>
</reference>
<evidence type="ECO:0000313" key="1">
    <source>
        <dbReference type="EMBL" id="GHF55711.1"/>
    </source>
</evidence>
<protein>
    <recommendedName>
        <fullName evidence="3">Pyridoxamine 5'-phosphate oxidase</fullName>
    </recommendedName>
</protein>
<accession>A0A919B709</accession>
<dbReference type="Proteomes" id="UP000638313">
    <property type="component" value="Unassembled WGS sequence"/>
</dbReference>
<name>A0A919B709_9ACTN</name>
<dbReference type="Pfam" id="PF12900">
    <property type="entry name" value="Pyridox_ox_2"/>
    <property type="match status" value="1"/>
</dbReference>
<dbReference type="SUPFAM" id="SSF50475">
    <property type="entry name" value="FMN-binding split barrel"/>
    <property type="match status" value="1"/>
</dbReference>
<dbReference type="InterPro" id="IPR024747">
    <property type="entry name" value="Pyridox_Oxase-rel"/>
</dbReference>
<dbReference type="Gene3D" id="2.30.110.10">
    <property type="entry name" value="Electron Transport, Fmn-binding Protein, Chain A"/>
    <property type="match status" value="1"/>
</dbReference>
<sequence length="142" mass="15304">MTATSPPPVRHTETLSRQEALQLLKGAPLGRLVFSHRALPAVRPVNHVLLDDRIVIRVHSGAALLGPARAGAVVAYEADEFDPERRTGWSVVVTGEARLVEDPALQQRYRAALEPWIGGEMAHTVGISLDLVTGYRIGAAGE</sequence>
<proteinExistence type="predicted"/>